<accession>A0A127Z2W9</accession>
<dbReference type="GO" id="GO:0018279">
    <property type="term" value="P:protein N-linked glycosylation via asparagine"/>
    <property type="evidence" value="ECO:0007669"/>
    <property type="project" value="TreeGrafter"/>
</dbReference>
<dbReference type="Pfam" id="PF18400">
    <property type="entry name" value="Thioredoxin_12"/>
    <property type="match status" value="1"/>
</dbReference>
<protein>
    <submittedName>
        <fullName evidence="3">Related to UDP-glucose:glycoprotein glucosyltransferase</fullName>
    </submittedName>
</protein>
<feature type="domain" description="UGGT thioredoxin-like" evidence="2">
    <location>
        <begin position="195"/>
        <end position="287"/>
    </location>
</feature>
<dbReference type="PANTHER" id="PTHR11226:SF0">
    <property type="entry name" value="UDP-GLUCOSE:GLYCOPROTEIN GLUCOSYLTRANSFERASE"/>
    <property type="match status" value="1"/>
</dbReference>
<keyword evidence="3" id="KW-0808">Transferase</keyword>
<dbReference type="InterPro" id="IPR009448">
    <property type="entry name" value="UDP-g_GGtrans"/>
</dbReference>
<dbReference type="InterPro" id="IPR040693">
    <property type="entry name" value="UGGT_TRXL_1"/>
</dbReference>
<sequence>MCEVIRAKKGGEERGARREGVCVCIVLLALDTWRMSLALSNSSPRIQALVQLYQTLQLDETWQKASKDASCNSWVHFRDQVLCSSDELRQAVPDQPDANFTYTLRWRPSTTNSAPMSDVERTTLLSGYGAILDLKKVDYLVIDDRKLKDDSDIGDLGISASYQSEEGSAAKQAADEARWLRDQIGADSDASGATLSSLFEDQITDLGIRAARLIMDSSDPLRALQELLQNFPLHAADLAKTTKCDDADRSAALMDAVLNLASMRIEPGHSDLWLNGASASKRKHAGFHAADAARDAAQGFLADAERILKASFPCAPVAESPQLTLLLEKHEGSGQRVGLLQLSFLLALYSCTARLSSSPYHRLAST</sequence>
<organism evidence="3">
    <name type="scientific">Sporisorium scitamineum</name>
    <dbReference type="NCBI Taxonomy" id="49012"/>
    <lineage>
        <taxon>Eukaryota</taxon>
        <taxon>Fungi</taxon>
        <taxon>Dikarya</taxon>
        <taxon>Basidiomycota</taxon>
        <taxon>Ustilaginomycotina</taxon>
        <taxon>Ustilaginomycetes</taxon>
        <taxon>Ustilaginales</taxon>
        <taxon>Ustilaginaceae</taxon>
        <taxon>Sporisorium</taxon>
    </lineage>
</organism>
<reference evidence="3" key="1">
    <citation type="submission" date="2014-06" db="EMBL/GenBank/DDBJ databases">
        <authorList>
            <person name="Ju J."/>
            <person name="Zhang J."/>
        </authorList>
    </citation>
    <scope>NUCLEOTIDE SEQUENCE</scope>
    <source>
        <strain evidence="3">SscI8</strain>
    </source>
</reference>
<dbReference type="EMBL" id="LK056673">
    <property type="protein sequence ID" value="CDR88171.1"/>
    <property type="molecule type" value="Genomic_DNA"/>
</dbReference>
<dbReference type="InterPro" id="IPR040694">
    <property type="entry name" value="UGGT_TRXL_2"/>
</dbReference>
<gene>
    <name evidence="3" type="ORF">SPSC_03831</name>
</gene>
<dbReference type="OrthoDB" id="27683at2759"/>
<feature type="domain" description="UGGT thioredoxin-like" evidence="1">
    <location>
        <begin position="29"/>
        <end position="94"/>
    </location>
</feature>
<dbReference type="AlphaFoldDB" id="A0A127Z2W9"/>
<dbReference type="GO" id="GO:0051082">
    <property type="term" value="F:unfolded protein binding"/>
    <property type="evidence" value="ECO:0007669"/>
    <property type="project" value="TreeGrafter"/>
</dbReference>
<evidence type="ECO:0000259" key="1">
    <source>
        <dbReference type="Pfam" id="PF18400"/>
    </source>
</evidence>
<evidence type="ECO:0000259" key="2">
    <source>
        <dbReference type="Pfam" id="PF18401"/>
    </source>
</evidence>
<dbReference type="GO" id="GO:0036503">
    <property type="term" value="P:ERAD pathway"/>
    <property type="evidence" value="ECO:0007669"/>
    <property type="project" value="TreeGrafter"/>
</dbReference>
<dbReference type="Pfam" id="PF18401">
    <property type="entry name" value="Thioredoxin_13"/>
    <property type="match status" value="1"/>
</dbReference>
<proteinExistence type="predicted"/>
<dbReference type="GO" id="GO:0003980">
    <property type="term" value="F:UDP-glucose:glycoprotein glucosyltransferase activity"/>
    <property type="evidence" value="ECO:0007669"/>
    <property type="project" value="InterPro"/>
</dbReference>
<evidence type="ECO:0000313" key="3">
    <source>
        <dbReference type="EMBL" id="CDR88171.1"/>
    </source>
</evidence>
<dbReference type="GO" id="GO:0005783">
    <property type="term" value="C:endoplasmic reticulum"/>
    <property type="evidence" value="ECO:0007669"/>
    <property type="project" value="TreeGrafter"/>
</dbReference>
<dbReference type="PANTHER" id="PTHR11226">
    <property type="entry name" value="UDP-GLUCOSE GLYCOPROTEIN:GLUCOSYLTRANSFERASE"/>
    <property type="match status" value="1"/>
</dbReference>
<name>A0A127Z2W9_9BASI</name>